<accession>A0A1I4JUB5</accession>
<dbReference type="InterPro" id="IPR050366">
    <property type="entry name" value="BP-dependent_transpt_permease"/>
</dbReference>
<dbReference type="SUPFAM" id="SSF161098">
    <property type="entry name" value="MetI-like"/>
    <property type="match status" value="1"/>
</dbReference>
<proteinExistence type="inferred from homology"/>
<keyword evidence="4 7" id="KW-0812">Transmembrane</keyword>
<keyword evidence="6 7" id="KW-0472">Membrane</keyword>
<dbReference type="PANTHER" id="PTHR43386:SF1">
    <property type="entry name" value="D,D-DIPEPTIDE TRANSPORT SYSTEM PERMEASE PROTEIN DDPC-RELATED"/>
    <property type="match status" value="1"/>
</dbReference>
<evidence type="ECO:0000256" key="7">
    <source>
        <dbReference type="RuleBase" id="RU363032"/>
    </source>
</evidence>
<evidence type="ECO:0000256" key="1">
    <source>
        <dbReference type="ARBA" id="ARBA00004651"/>
    </source>
</evidence>
<feature type="transmembrane region" description="Helical" evidence="7">
    <location>
        <begin position="21"/>
        <end position="41"/>
    </location>
</feature>
<keyword evidence="5 7" id="KW-1133">Transmembrane helix</keyword>
<reference evidence="9 10" key="1">
    <citation type="submission" date="2016-10" db="EMBL/GenBank/DDBJ databases">
        <authorList>
            <person name="de Groot N.N."/>
        </authorList>
    </citation>
    <scope>NUCLEOTIDE SEQUENCE [LARGE SCALE GENOMIC DNA]</scope>
    <source>
        <strain evidence="9 10">ATCC 51327</strain>
    </source>
</reference>
<evidence type="ECO:0000313" key="9">
    <source>
        <dbReference type="EMBL" id="SFL69706.1"/>
    </source>
</evidence>
<feature type="transmembrane region" description="Helical" evidence="7">
    <location>
        <begin position="84"/>
        <end position="109"/>
    </location>
</feature>
<dbReference type="EMBL" id="FOTI01000025">
    <property type="protein sequence ID" value="SFL69706.1"/>
    <property type="molecule type" value="Genomic_DNA"/>
</dbReference>
<dbReference type="CDD" id="cd06261">
    <property type="entry name" value="TM_PBP2"/>
    <property type="match status" value="1"/>
</dbReference>
<feature type="domain" description="ABC transmembrane type-1" evidence="8">
    <location>
        <begin position="80"/>
        <end position="273"/>
    </location>
</feature>
<dbReference type="InterPro" id="IPR000515">
    <property type="entry name" value="MetI-like"/>
</dbReference>
<comment type="similarity">
    <text evidence="7">Belongs to the binding-protein-dependent transport system permease family.</text>
</comment>
<keyword evidence="2 7" id="KW-0813">Transport</keyword>
<dbReference type="Proteomes" id="UP000199006">
    <property type="component" value="Unassembled WGS sequence"/>
</dbReference>
<feature type="transmembrane region" description="Helical" evidence="7">
    <location>
        <begin position="145"/>
        <end position="164"/>
    </location>
</feature>
<dbReference type="RefSeq" id="WP_089861886.1">
    <property type="nucleotide sequence ID" value="NZ_FOTI01000025.1"/>
</dbReference>
<evidence type="ECO:0000256" key="2">
    <source>
        <dbReference type="ARBA" id="ARBA00022448"/>
    </source>
</evidence>
<evidence type="ECO:0000256" key="3">
    <source>
        <dbReference type="ARBA" id="ARBA00022475"/>
    </source>
</evidence>
<keyword evidence="3" id="KW-1003">Cell membrane</keyword>
<feature type="transmembrane region" description="Helical" evidence="7">
    <location>
        <begin position="116"/>
        <end position="139"/>
    </location>
</feature>
<dbReference type="GO" id="GO:0071916">
    <property type="term" value="F:dipeptide transmembrane transporter activity"/>
    <property type="evidence" value="ECO:0007669"/>
    <property type="project" value="TreeGrafter"/>
</dbReference>
<dbReference type="Pfam" id="PF00528">
    <property type="entry name" value="BPD_transp_1"/>
    <property type="match status" value="1"/>
</dbReference>
<dbReference type="OrthoDB" id="9783218at2"/>
<dbReference type="AlphaFoldDB" id="A0A1I4JUB5"/>
<dbReference type="Gene3D" id="1.10.3720.10">
    <property type="entry name" value="MetI-like"/>
    <property type="match status" value="1"/>
</dbReference>
<organism evidence="9 10">
    <name type="scientific">Halanaerobium salsuginis</name>
    <dbReference type="NCBI Taxonomy" id="29563"/>
    <lineage>
        <taxon>Bacteria</taxon>
        <taxon>Bacillati</taxon>
        <taxon>Bacillota</taxon>
        <taxon>Clostridia</taxon>
        <taxon>Halanaerobiales</taxon>
        <taxon>Halanaerobiaceae</taxon>
        <taxon>Halanaerobium</taxon>
    </lineage>
</organism>
<sequence length="287" mass="31836">MLTEFWKKHENLYYALTNKKVIFGLTIVIFVFLLAVFGPMLTPYEYGDYAGEGYMPPSSQHFFGTTIDGKDVFTRTVYGLRSTLLVGVIAGTIATLVGCAVGFLAGYYGGTLFDELLMMMTNIFVVIPQLALLIVIAAFLEVRGVVVMAVIVSITAWPWTARAVRSQTLSLKNQEYVSLSKISSLNVGRILREDIASNMFSYVFMVFIQQFNGTMLATVQLEFLGLGPTKGISLGLVMQNAVNWNGIQLGMWWWAIIPGLILAVLITALYFINTGLDAAFNPRLREM</sequence>
<evidence type="ECO:0000256" key="5">
    <source>
        <dbReference type="ARBA" id="ARBA00022989"/>
    </source>
</evidence>
<feature type="transmembrane region" description="Helical" evidence="7">
    <location>
        <begin position="251"/>
        <end position="272"/>
    </location>
</feature>
<evidence type="ECO:0000256" key="6">
    <source>
        <dbReference type="ARBA" id="ARBA00023136"/>
    </source>
</evidence>
<dbReference type="PANTHER" id="PTHR43386">
    <property type="entry name" value="OLIGOPEPTIDE TRANSPORT SYSTEM PERMEASE PROTEIN APPC"/>
    <property type="match status" value="1"/>
</dbReference>
<evidence type="ECO:0000259" key="8">
    <source>
        <dbReference type="PROSITE" id="PS50928"/>
    </source>
</evidence>
<evidence type="ECO:0000256" key="4">
    <source>
        <dbReference type="ARBA" id="ARBA00022692"/>
    </source>
</evidence>
<keyword evidence="10" id="KW-1185">Reference proteome</keyword>
<feature type="transmembrane region" description="Helical" evidence="7">
    <location>
        <begin position="199"/>
        <end position="219"/>
    </location>
</feature>
<dbReference type="PROSITE" id="PS50928">
    <property type="entry name" value="ABC_TM1"/>
    <property type="match status" value="1"/>
</dbReference>
<dbReference type="InterPro" id="IPR025966">
    <property type="entry name" value="OppC_N"/>
</dbReference>
<gene>
    <name evidence="9" type="ORF">SAMN02983006_01804</name>
</gene>
<dbReference type="InterPro" id="IPR035906">
    <property type="entry name" value="MetI-like_sf"/>
</dbReference>
<evidence type="ECO:0000313" key="10">
    <source>
        <dbReference type="Proteomes" id="UP000199006"/>
    </source>
</evidence>
<dbReference type="GO" id="GO:0005886">
    <property type="term" value="C:plasma membrane"/>
    <property type="evidence" value="ECO:0007669"/>
    <property type="project" value="UniProtKB-SubCell"/>
</dbReference>
<name>A0A1I4JUB5_9FIRM</name>
<comment type="subcellular location">
    <subcellularLocation>
        <location evidence="1 7">Cell membrane</location>
        <topology evidence="1 7">Multi-pass membrane protein</topology>
    </subcellularLocation>
</comment>
<dbReference type="STRING" id="29563.SAMN02983006_01804"/>
<dbReference type="Pfam" id="PF12911">
    <property type="entry name" value="OppC_N"/>
    <property type="match status" value="1"/>
</dbReference>
<protein>
    <submittedName>
        <fullName evidence="9">Peptide/nickel transport system permease protein</fullName>
    </submittedName>
</protein>